<organism evidence="1 2">
    <name type="scientific">Micromonospora saelicesensis</name>
    <dbReference type="NCBI Taxonomy" id="285676"/>
    <lineage>
        <taxon>Bacteria</taxon>
        <taxon>Bacillati</taxon>
        <taxon>Actinomycetota</taxon>
        <taxon>Actinomycetes</taxon>
        <taxon>Micromonosporales</taxon>
        <taxon>Micromonosporaceae</taxon>
        <taxon>Micromonospora</taxon>
    </lineage>
</organism>
<name>A0ABX9CMI1_9ACTN</name>
<reference evidence="1 2" key="1">
    <citation type="submission" date="2018-03" db="EMBL/GenBank/DDBJ databases">
        <title>Genomic framework for the identification of Micromonospora saelicesensis and Micromonospora noduli.</title>
        <authorList>
            <person name="Riesco R."/>
            <person name="Trujillo M.E."/>
        </authorList>
    </citation>
    <scope>NUCLEOTIDE SEQUENCE [LARGE SCALE GENOMIC DNA]</scope>
    <source>
        <strain evidence="1 2">GAR05</strain>
    </source>
</reference>
<comment type="caution">
    <text evidence="1">The sequence shown here is derived from an EMBL/GenBank/DDBJ whole genome shotgun (WGS) entry which is preliminary data.</text>
</comment>
<dbReference type="Proteomes" id="UP000249334">
    <property type="component" value="Unassembled WGS sequence"/>
</dbReference>
<dbReference type="RefSeq" id="WP_112639374.1">
    <property type="nucleotide sequence ID" value="NZ_PXXW01000013.1"/>
</dbReference>
<evidence type="ECO:0000313" key="1">
    <source>
        <dbReference type="EMBL" id="RAO01984.1"/>
    </source>
</evidence>
<evidence type="ECO:0000313" key="2">
    <source>
        <dbReference type="Proteomes" id="UP000249334"/>
    </source>
</evidence>
<dbReference type="EMBL" id="PXXW01000013">
    <property type="protein sequence ID" value="RAO01984.1"/>
    <property type="molecule type" value="Genomic_DNA"/>
</dbReference>
<gene>
    <name evidence="1" type="ORF">GAR05_01592</name>
</gene>
<proteinExistence type="predicted"/>
<keyword evidence="2" id="KW-1185">Reference proteome</keyword>
<accession>A0ABX9CMI1</accession>
<sequence>MDLNLDDFADAVTARASQWNSAGVRWELHRGPPRNKSAAWIVCTTTDRQAQLIVWTSGEAELDLAQISTATVFSTHYEMSTAADLTACLDDLTRRLTSTPSGT</sequence>
<protein>
    <submittedName>
        <fullName evidence="1">Uncharacterized protein</fullName>
    </submittedName>
</protein>